<keyword evidence="1" id="KW-0547">Nucleotide-binding</keyword>
<reference evidence="3" key="1">
    <citation type="submission" date="2015-04" db="EMBL/GenBank/DDBJ databases">
        <title>The genome sequence of the plant pathogenic Rhizarian Plasmodiophora brassicae reveals insights in its biotrophic life cycle and the origin of chitin synthesis.</title>
        <authorList>
            <person name="Schwelm A."/>
            <person name="Fogelqvist J."/>
            <person name="Knaust A."/>
            <person name="Julke S."/>
            <person name="Lilja T."/>
            <person name="Dhandapani V."/>
            <person name="Bonilla-Rosso G."/>
            <person name="Karlsson M."/>
            <person name="Shevchenko A."/>
            <person name="Choi S.R."/>
            <person name="Kim H.G."/>
            <person name="Park J.Y."/>
            <person name="Lim Y.P."/>
            <person name="Ludwig-Muller J."/>
            <person name="Dixelius C."/>
        </authorList>
    </citation>
    <scope>NUCLEOTIDE SEQUENCE</scope>
    <source>
        <tissue evidence="3">Potato root galls</tissue>
    </source>
</reference>
<accession>A0A0H5QF37</accession>
<dbReference type="InterPro" id="IPR027417">
    <property type="entry name" value="P-loop_NTPase"/>
</dbReference>
<keyword evidence="2" id="KW-0342">GTP-binding</keyword>
<sequence>DFSTINRAEASSLRDIRILVVGDSGVGKTAFLNRLCAVDDSSDPVKTSWTIGCATHILLHQFRNEGFMVEFFDVGGAKMHHISRPLFYSQINGIILVFDLTNSKSFENLRKWIRELVAAHKEHPIDARQPSRSRILGAQHISQTTSKSDLGRIPIFIVGCKMDVDDPKKPRYDELYDTVKLMGIDRVFVSSFLDQTFDSSLILDFIDQVIKRRYHSEKEVGGLPHRRNIPDRTQTVIAFNSGQEGASEVTPPFAWKAPPGMLTKR</sequence>
<protein>
    <submittedName>
        <fullName evidence="3">Uncharacterized protein</fullName>
    </submittedName>
</protein>
<dbReference type="Pfam" id="PF00071">
    <property type="entry name" value="Ras"/>
    <property type="match status" value="1"/>
</dbReference>
<dbReference type="SMART" id="SM00175">
    <property type="entry name" value="RAB"/>
    <property type="match status" value="1"/>
</dbReference>
<dbReference type="SMART" id="SM00173">
    <property type="entry name" value="RAS"/>
    <property type="match status" value="1"/>
</dbReference>
<dbReference type="PROSITE" id="PS51419">
    <property type="entry name" value="RAB"/>
    <property type="match status" value="1"/>
</dbReference>
<dbReference type="InterPro" id="IPR001806">
    <property type="entry name" value="Small_GTPase"/>
</dbReference>
<dbReference type="Gene3D" id="3.40.50.300">
    <property type="entry name" value="P-loop containing nucleotide triphosphate hydrolases"/>
    <property type="match status" value="1"/>
</dbReference>
<dbReference type="PRINTS" id="PR00449">
    <property type="entry name" value="RASTRNSFRMNG"/>
</dbReference>
<evidence type="ECO:0000313" key="3">
    <source>
        <dbReference type="EMBL" id="CRZ00653.1"/>
    </source>
</evidence>
<dbReference type="SUPFAM" id="SSF52540">
    <property type="entry name" value="P-loop containing nucleoside triphosphate hydrolases"/>
    <property type="match status" value="1"/>
</dbReference>
<dbReference type="GO" id="GO:0003924">
    <property type="term" value="F:GTPase activity"/>
    <property type="evidence" value="ECO:0007669"/>
    <property type="project" value="InterPro"/>
</dbReference>
<evidence type="ECO:0000256" key="1">
    <source>
        <dbReference type="ARBA" id="ARBA00022741"/>
    </source>
</evidence>
<dbReference type="EMBL" id="HACM01000211">
    <property type="protein sequence ID" value="CRZ00653.1"/>
    <property type="molecule type" value="Transcribed_RNA"/>
</dbReference>
<proteinExistence type="predicted"/>
<dbReference type="PANTHER" id="PTHR24073">
    <property type="entry name" value="DRAB5-RELATED"/>
    <property type="match status" value="1"/>
</dbReference>
<dbReference type="GO" id="GO:0005525">
    <property type="term" value="F:GTP binding"/>
    <property type="evidence" value="ECO:0007669"/>
    <property type="project" value="UniProtKB-KW"/>
</dbReference>
<dbReference type="AlphaFoldDB" id="A0A0H5QF37"/>
<name>A0A0H5QF37_9EUKA</name>
<feature type="non-terminal residue" evidence="3">
    <location>
        <position position="1"/>
    </location>
</feature>
<organism evidence="3">
    <name type="scientific">Spongospora subterranea</name>
    <dbReference type="NCBI Taxonomy" id="70186"/>
    <lineage>
        <taxon>Eukaryota</taxon>
        <taxon>Sar</taxon>
        <taxon>Rhizaria</taxon>
        <taxon>Endomyxa</taxon>
        <taxon>Phytomyxea</taxon>
        <taxon>Plasmodiophorida</taxon>
        <taxon>Plasmodiophoridae</taxon>
        <taxon>Spongospora</taxon>
    </lineage>
</organism>
<evidence type="ECO:0000256" key="2">
    <source>
        <dbReference type="ARBA" id="ARBA00023134"/>
    </source>
</evidence>